<keyword evidence="2" id="KW-1133">Transmembrane helix</keyword>
<feature type="compositionally biased region" description="Polar residues" evidence="1">
    <location>
        <begin position="137"/>
        <end position="150"/>
    </location>
</feature>
<keyword evidence="2" id="KW-0472">Membrane</keyword>
<feature type="transmembrane region" description="Helical" evidence="2">
    <location>
        <begin position="80"/>
        <end position="100"/>
    </location>
</feature>
<evidence type="ECO:0000313" key="4">
    <source>
        <dbReference type="WBParaSite" id="jg18345"/>
    </source>
</evidence>
<dbReference type="Proteomes" id="UP000887574">
    <property type="component" value="Unplaced"/>
</dbReference>
<keyword evidence="3" id="KW-1185">Reference proteome</keyword>
<protein>
    <submittedName>
        <fullName evidence="4">PDZ domain-containing protein</fullName>
    </submittedName>
</protein>
<organism evidence="3 4">
    <name type="scientific">Ditylenchus dipsaci</name>
    <dbReference type="NCBI Taxonomy" id="166011"/>
    <lineage>
        <taxon>Eukaryota</taxon>
        <taxon>Metazoa</taxon>
        <taxon>Ecdysozoa</taxon>
        <taxon>Nematoda</taxon>
        <taxon>Chromadorea</taxon>
        <taxon>Rhabditida</taxon>
        <taxon>Tylenchina</taxon>
        <taxon>Tylenchomorpha</taxon>
        <taxon>Sphaerularioidea</taxon>
        <taxon>Anguinidae</taxon>
        <taxon>Anguininae</taxon>
        <taxon>Ditylenchus</taxon>
    </lineage>
</organism>
<accession>A0A915DD20</accession>
<evidence type="ECO:0000256" key="1">
    <source>
        <dbReference type="SAM" id="MobiDB-lite"/>
    </source>
</evidence>
<evidence type="ECO:0000313" key="3">
    <source>
        <dbReference type="Proteomes" id="UP000887574"/>
    </source>
</evidence>
<keyword evidence="2" id="KW-0812">Transmembrane</keyword>
<dbReference type="WBParaSite" id="jg18345">
    <property type="protein sequence ID" value="jg18345"/>
    <property type="gene ID" value="jg18345"/>
</dbReference>
<feature type="region of interest" description="Disordered" evidence="1">
    <location>
        <begin position="128"/>
        <end position="150"/>
    </location>
</feature>
<dbReference type="AlphaFoldDB" id="A0A915DD20"/>
<name>A0A915DD20_9BILA</name>
<reference evidence="4" key="1">
    <citation type="submission" date="2022-11" db="UniProtKB">
        <authorList>
            <consortium name="WormBaseParasite"/>
        </authorList>
    </citation>
    <scope>IDENTIFICATION</scope>
</reference>
<sequence>MARAKKQKAGVDPQKEAETRALLNDLKNKFEMPCENGRNYAAEAEASLSREKSGANVFQGFFIGGDNAVSKKLAWAPLPALLAHLLTILIHLHTVLAHLATCLGSPIHARCSSSFTECRTCVLDTPTHLSGKPTPSPGSHTYSLGSPTHSPVQNDLADLEKAKRNFCSAYVDAMMVEFEKSVPEHLLNMKASEFVHSIKEADNNMAEQMNELEISGEDSSIQVYDDSKWCGLEHPSMITPRVDGPVIRSRQSRVGEVLFSVNGTPVMNTDHLTQQVSTVTKKEHTKVVEELLQQSETDMSPATRKIMQQLRVVLVKKTTTTTYEQGQEEQENRRLAVLKSEKAEITNRL</sequence>
<proteinExistence type="predicted"/>
<evidence type="ECO:0000256" key="2">
    <source>
        <dbReference type="SAM" id="Phobius"/>
    </source>
</evidence>